<dbReference type="AlphaFoldDB" id="A0A372ZY86"/>
<protein>
    <submittedName>
        <fullName evidence="1">DUF2993 domain-containing protein</fullName>
    </submittedName>
</protein>
<keyword evidence="2" id="KW-1185">Reference proteome</keyword>
<dbReference type="EMBL" id="QVIG01000001">
    <property type="protein sequence ID" value="RGD60846.1"/>
    <property type="molecule type" value="Genomic_DNA"/>
</dbReference>
<evidence type="ECO:0000313" key="1">
    <source>
        <dbReference type="EMBL" id="RGD60846.1"/>
    </source>
</evidence>
<comment type="caution">
    <text evidence="1">The sequence shown here is derived from an EMBL/GenBank/DDBJ whole genome shotgun (WGS) entry which is preliminary data.</text>
</comment>
<gene>
    <name evidence="1" type="ORF">DR950_26520</name>
</gene>
<evidence type="ECO:0000313" key="2">
    <source>
        <dbReference type="Proteomes" id="UP000263377"/>
    </source>
</evidence>
<name>A0A372ZY86_9ACTN</name>
<dbReference type="Pfam" id="PF11209">
    <property type="entry name" value="LmeA"/>
    <property type="match status" value="1"/>
</dbReference>
<sequence length="244" mass="24884">MRGWLKATIGLAVLSGLLLGADRIAVGVAEDEAADRIVKSGRMSQRPDVSIEGFPFLTQVLSMKLDDVRISSDGLAVGDGSHQVALHSFKARLAGVKVSDSMSSATVDSGTGSGVISYPDLAQLLPPASQLLHGAKLPVGGNSRLSLAYAGPGKVKASLGPIEIGEGSVRNKGNTVTVDGFRLSSLAGLVAGATNQQLEPMSFTLDSLPAGLKLADKEGGGGGVTPLPEGLQLTFDGKDVKLLG</sequence>
<organism evidence="1 2">
    <name type="scientific">Kitasatospora xanthocidica</name>
    <dbReference type="NCBI Taxonomy" id="83382"/>
    <lineage>
        <taxon>Bacteria</taxon>
        <taxon>Bacillati</taxon>
        <taxon>Actinomycetota</taxon>
        <taxon>Actinomycetes</taxon>
        <taxon>Kitasatosporales</taxon>
        <taxon>Streptomycetaceae</taxon>
        <taxon>Kitasatospora</taxon>
    </lineage>
</organism>
<reference evidence="1 2" key="1">
    <citation type="submission" date="2018-08" db="EMBL/GenBank/DDBJ databases">
        <title>Diversity &amp; Physiological Properties of Lignin-Decomposing Actinobacteria from Soil.</title>
        <authorList>
            <person name="Roh S.G."/>
            <person name="Kim S.B."/>
        </authorList>
    </citation>
    <scope>NUCLEOTIDE SEQUENCE [LARGE SCALE GENOMIC DNA]</scope>
    <source>
        <strain evidence="1 2">MMS17-GH009</strain>
    </source>
</reference>
<accession>A0A372ZY86</accession>
<dbReference type="InterPro" id="IPR021373">
    <property type="entry name" value="DUF2993"/>
</dbReference>
<dbReference type="Proteomes" id="UP000263377">
    <property type="component" value="Unassembled WGS sequence"/>
</dbReference>
<dbReference type="RefSeq" id="WP_049656250.1">
    <property type="nucleotide sequence ID" value="NZ_QVIG01000001.1"/>
</dbReference>
<proteinExistence type="predicted"/>